<proteinExistence type="predicted"/>
<dbReference type="SMART" id="SM00388">
    <property type="entry name" value="HisKA"/>
    <property type="match status" value="1"/>
</dbReference>
<dbReference type="GO" id="GO:0016301">
    <property type="term" value="F:kinase activity"/>
    <property type="evidence" value="ECO:0007669"/>
    <property type="project" value="UniProtKB-KW"/>
</dbReference>
<dbReference type="InterPro" id="IPR036097">
    <property type="entry name" value="HisK_dim/P_sf"/>
</dbReference>
<comment type="caution">
    <text evidence="12">The sequence shown here is derived from an EMBL/GenBank/DDBJ whole genome shotgun (WGS) entry which is preliminary data.</text>
</comment>
<protein>
    <recommendedName>
        <fullName evidence="3">histidine kinase</fullName>
        <ecNumber evidence="3">2.7.13.3</ecNumber>
    </recommendedName>
</protein>
<feature type="transmembrane region" description="Helical" evidence="9">
    <location>
        <begin position="6"/>
        <end position="24"/>
    </location>
</feature>
<evidence type="ECO:0000256" key="9">
    <source>
        <dbReference type="SAM" id="Phobius"/>
    </source>
</evidence>
<evidence type="ECO:0000256" key="7">
    <source>
        <dbReference type="ARBA" id="ARBA00023012"/>
    </source>
</evidence>
<dbReference type="Pfam" id="PF00672">
    <property type="entry name" value="HAMP"/>
    <property type="match status" value="1"/>
</dbReference>
<comment type="subcellular location">
    <subcellularLocation>
        <location evidence="2">Membrane</location>
    </subcellularLocation>
</comment>
<evidence type="ECO:0000256" key="6">
    <source>
        <dbReference type="ARBA" id="ARBA00022777"/>
    </source>
</evidence>
<evidence type="ECO:0000256" key="4">
    <source>
        <dbReference type="ARBA" id="ARBA00022553"/>
    </source>
</evidence>
<dbReference type="InterPro" id="IPR036890">
    <property type="entry name" value="HATPase_C_sf"/>
</dbReference>
<dbReference type="InterPro" id="IPR003660">
    <property type="entry name" value="HAMP_dom"/>
</dbReference>
<evidence type="ECO:0000256" key="2">
    <source>
        <dbReference type="ARBA" id="ARBA00004370"/>
    </source>
</evidence>
<name>A0ABQ0BGD1_9FIRM</name>
<evidence type="ECO:0000256" key="1">
    <source>
        <dbReference type="ARBA" id="ARBA00000085"/>
    </source>
</evidence>
<dbReference type="Pfam" id="PF00512">
    <property type="entry name" value="HisKA"/>
    <property type="match status" value="1"/>
</dbReference>
<dbReference type="SMART" id="SM00304">
    <property type="entry name" value="HAMP"/>
    <property type="match status" value="1"/>
</dbReference>
<gene>
    <name evidence="12" type="ORF">K040078D81_46320</name>
</gene>
<evidence type="ECO:0000256" key="3">
    <source>
        <dbReference type="ARBA" id="ARBA00012438"/>
    </source>
</evidence>
<keyword evidence="9" id="KW-0472">Membrane</keyword>
<dbReference type="EC" id="2.7.13.3" evidence="3"/>
<dbReference type="Pfam" id="PF02518">
    <property type="entry name" value="HATPase_c"/>
    <property type="match status" value="1"/>
</dbReference>
<feature type="domain" description="Histidine kinase" evidence="10">
    <location>
        <begin position="237"/>
        <end position="445"/>
    </location>
</feature>
<dbReference type="InterPro" id="IPR005467">
    <property type="entry name" value="His_kinase_dom"/>
</dbReference>
<sequence length="445" mass="49687">MFLSIGAILIITSLLIYGIVMFVTPQSYKAEANRNFSKNAEQLAEALQKAARDEAEKIITAFCLENNATVSLQGEGESHTFGKIDVLQKGSTEKVGATQTVSSVIRFIDSDTPYSLMMAQGMKGVNEMAAVFKRLLPWIFLLIVLISIIGSFLCSRILARPVLQISRISKRMSELDMTWHCDVNRTDELGVLAKSLNTMAEKLNGTMSELEGANYQLQEDIKKEKEQERQRRTFFAAVSHELKTPITILKGQVESMIYGIGDYKNKEKYLPLTLETIERMENLVKEILTVSRLTSDDFRLVKQSVNIRLSVCELMDVYAPLAQKKNIRLDSGALCDVVIQVDRKLFEKVISNVLNNAIKYSPDGAEVKVKLTAEALLIENTGVHIPEDYQENLFAPLTRVEASRNTHTGGSGLGLYIVKTILDLHGLSCTIQNSAHGVCFTVYFK</sequence>
<evidence type="ECO:0000313" key="13">
    <source>
        <dbReference type="Proteomes" id="UP001600943"/>
    </source>
</evidence>
<dbReference type="SMART" id="SM00387">
    <property type="entry name" value="HATPase_c"/>
    <property type="match status" value="1"/>
</dbReference>
<dbReference type="PROSITE" id="PS50885">
    <property type="entry name" value="HAMP"/>
    <property type="match status" value="1"/>
</dbReference>
<evidence type="ECO:0000259" key="11">
    <source>
        <dbReference type="PROSITE" id="PS50885"/>
    </source>
</evidence>
<dbReference type="CDD" id="cd00082">
    <property type="entry name" value="HisKA"/>
    <property type="match status" value="1"/>
</dbReference>
<keyword evidence="8" id="KW-0175">Coiled coil</keyword>
<keyword evidence="6 12" id="KW-0418">Kinase</keyword>
<dbReference type="SUPFAM" id="SSF55874">
    <property type="entry name" value="ATPase domain of HSP90 chaperone/DNA topoisomerase II/histidine kinase"/>
    <property type="match status" value="1"/>
</dbReference>
<keyword evidence="5" id="KW-0808">Transferase</keyword>
<dbReference type="SUPFAM" id="SSF47384">
    <property type="entry name" value="Homodimeric domain of signal transducing histidine kinase"/>
    <property type="match status" value="1"/>
</dbReference>
<organism evidence="12 13">
    <name type="scientific">Blautia hominis</name>
    <dbReference type="NCBI Taxonomy" id="2025493"/>
    <lineage>
        <taxon>Bacteria</taxon>
        <taxon>Bacillati</taxon>
        <taxon>Bacillota</taxon>
        <taxon>Clostridia</taxon>
        <taxon>Lachnospirales</taxon>
        <taxon>Lachnospiraceae</taxon>
        <taxon>Blautia</taxon>
    </lineage>
</organism>
<reference evidence="12 13" key="1">
    <citation type="submission" date="2024-04" db="EMBL/GenBank/DDBJ databases">
        <title>Defined microbial consortia suppress multidrug-resistant proinflammatory Enterobacteriaceae via ecological control.</title>
        <authorList>
            <person name="Furuichi M."/>
            <person name="Kawaguchi T."/>
            <person name="Pust M."/>
            <person name="Yasuma K."/>
            <person name="Plichta D."/>
            <person name="Hasegawa N."/>
            <person name="Ohya T."/>
            <person name="Bhattarai S."/>
            <person name="Sasajima S."/>
            <person name="Aoto Y."/>
            <person name="Tuganbaev T."/>
            <person name="Yaginuma M."/>
            <person name="Ueda M."/>
            <person name="Okahashi N."/>
            <person name="Amafuji K."/>
            <person name="Kiridooshi Y."/>
            <person name="Sugita K."/>
            <person name="Strazar M."/>
            <person name="Skelly A."/>
            <person name="Suda W."/>
            <person name="Hattori M."/>
            <person name="Nakamoto N."/>
            <person name="Caballero S."/>
            <person name="Norman J."/>
            <person name="Olle B."/>
            <person name="Tanoue T."/>
            <person name="Arita M."/>
            <person name="Bucci V."/>
            <person name="Atarashi K."/>
            <person name="Xavier R."/>
            <person name="Honda K."/>
        </authorList>
    </citation>
    <scope>NUCLEOTIDE SEQUENCE [LARGE SCALE GENOMIC DNA]</scope>
    <source>
        <strain evidence="13">k04-0078-D8-1</strain>
    </source>
</reference>
<dbReference type="InterPro" id="IPR003661">
    <property type="entry name" value="HisK_dim/P_dom"/>
</dbReference>
<evidence type="ECO:0000259" key="10">
    <source>
        <dbReference type="PROSITE" id="PS50109"/>
    </source>
</evidence>
<dbReference type="PROSITE" id="PS50109">
    <property type="entry name" value="HIS_KIN"/>
    <property type="match status" value="1"/>
</dbReference>
<keyword evidence="9" id="KW-0812">Transmembrane</keyword>
<keyword evidence="13" id="KW-1185">Reference proteome</keyword>
<dbReference type="Gene3D" id="1.10.287.130">
    <property type="match status" value="1"/>
</dbReference>
<keyword evidence="7" id="KW-0902">Two-component regulatory system</keyword>
<dbReference type="EMBL" id="BAABYW010000001">
    <property type="protein sequence ID" value="GAA6410515.1"/>
    <property type="molecule type" value="Genomic_DNA"/>
</dbReference>
<keyword evidence="4" id="KW-0597">Phosphoprotein</keyword>
<evidence type="ECO:0000256" key="5">
    <source>
        <dbReference type="ARBA" id="ARBA00022679"/>
    </source>
</evidence>
<dbReference type="Gene3D" id="3.30.565.10">
    <property type="entry name" value="Histidine kinase-like ATPase, C-terminal domain"/>
    <property type="match status" value="1"/>
</dbReference>
<dbReference type="SUPFAM" id="SSF158472">
    <property type="entry name" value="HAMP domain-like"/>
    <property type="match status" value="1"/>
</dbReference>
<dbReference type="PANTHER" id="PTHR45453:SF3">
    <property type="entry name" value="HISTIDINE KINASE"/>
    <property type="match status" value="1"/>
</dbReference>
<dbReference type="CDD" id="cd06225">
    <property type="entry name" value="HAMP"/>
    <property type="match status" value="1"/>
</dbReference>
<dbReference type="PANTHER" id="PTHR45453">
    <property type="entry name" value="PHOSPHATE REGULON SENSOR PROTEIN PHOR"/>
    <property type="match status" value="1"/>
</dbReference>
<feature type="transmembrane region" description="Helical" evidence="9">
    <location>
        <begin position="135"/>
        <end position="159"/>
    </location>
</feature>
<comment type="catalytic activity">
    <reaction evidence="1">
        <text>ATP + protein L-histidine = ADP + protein N-phospho-L-histidine.</text>
        <dbReference type="EC" id="2.7.13.3"/>
    </reaction>
</comment>
<evidence type="ECO:0000313" key="12">
    <source>
        <dbReference type="EMBL" id="GAA6410515.1"/>
    </source>
</evidence>
<keyword evidence="9" id="KW-1133">Transmembrane helix</keyword>
<dbReference type="Proteomes" id="UP001600943">
    <property type="component" value="Unassembled WGS sequence"/>
</dbReference>
<dbReference type="Gene3D" id="6.10.340.10">
    <property type="match status" value="1"/>
</dbReference>
<accession>A0ABQ0BGD1</accession>
<feature type="domain" description="HAMP" evidence="11">
    <location>
        <begin position="156"/>
        <end position="208"/>
    </location>
</feature>
<dbReference type="InterPro" id="IPR050351">
    <property type="entry name" value="BphY/WalK/GraS-like"/>
</dbReference>
<feature type="coiled-coil region" evidence="8">
    <location>
        <begin position="200"/>
        <end position="227"/>
    </location>
</feature>
<evidence type="ECO:0000256" key="8">
    <source>
        <dbReference type="SAM" id="Coils"/>
    </source>
</evidence>
<dbReference type="InterPro" id="IPR003594">
    <property type="entry name" value="HATPase_dom"/>
</dbReference>